<sequence length="1455" mass="155541">MRLSLTLVDGRNGRPVDALVDFDTSQPVGDLVPALVRLLGEQVHDSFARRVPVWVDGEEVEPQTPAGAAGVHSGAVLSLFEPADRVARTAPAGVAELRVVSGPGAGRIHRLPLGETVVGNGATGWSLPDLRLPSKALTLAVGADGSVTVTPASGFAVELDGTEVEEGGADWPVGGYLAAGGTVLVRAEVGEPAADVEARPDEALVDFNRPPRMLPPDRERSFHLPDPPQELRKRPIPWVMVVVPLVVAMPMAYIFGPRMLVFALLSPVMILANFFSDRKNNRKDVKERQQKYDETLASVTERIEAGLLAEQAERRLSCPDPATMLMQAIGPGARLWERRHNDPDYLRLRVGLGELPASIKVEERRDKTDAEAAPRTLDLVPVWLDVQQLGVVGVAGDLETAPPIAHWMVAQAALLHSPRDVRITVLSDAEGESDWSWVRWLPHARIGGDPEALALGTQQDSVGRRLAELTALVEQRQANIRDKVRATPDVLVVLDGARRLRTLPAVVDLLRRGPAVGVMVLCVEDEVRQLPEECRAVVACAAGEIRIQETASEGTAGITPDLVEVPWCETVARALSPLRDTTPEEEATGLPASARLLEEIRLDPPTPEGIAPRWLRGRTTEVVVGAGYDGPFRIDLRRDGPHALIAGTTGSGKSEFLQTLVASLAVANRPDELTFVLVDYKGGSAFKDCARLPHTVGMVTDLDNHLVGRALVSLAAELRRREHLLAVPGAKDLEDYWALQRSQPDLPAIPRLVLVIDEFASMVAELPDFVSGLVSIAQRGRSLGIHLVLATQRPSGVVSADIRANTNLRISLRVTDENDSRDVIDAPDAARIQKNQPGRAFVRSGASTLMPFQSGRVGGRSPDADQGPKEAPEALAWPLPWERVGLPAPARPKQESVQTDEADTDLAAVVDAIGTLNASLSIPPQHRPWLDALPDLVQVADLPAFAVPDTGEHLAAAWALEDLPALQEQRAKTFELGRDGHLYVIGGPRSGRSTAMRTIAGALADEVGVEDLHVYGLDCGNGALLGLSNLPHTGAVVSRTQVDRAGRLLSRLVSVVEERQAMLGAGGYADLAELRAARPDGEKPPYLLFLLDRWDGFVSSLGEVDSGRMTDQVMALLRDGTSVGLHVVLSGDRTLVTGRMSTLVDNRVVLRLSDRADFGAVGIPPKEVPDTLVDGRALTPDPVVESQVAVLSSDISGAGQNTALRDIAARHADRDAAVPRERRPFRLEEMPAVAPLDDAVLAALAAQADRIAAGVIPVGLGGDDLLPVGLDLSGTAVAVLAGPPKAGRTNTLRFVARAVRAAGQPVLALCPMANALSRDLGDDALLTDGLEEADLVERFRSLPEGTVVLVDDAEMLKEGPLSQALLALVQQARGKKWRVLVAGATAEVGAGYSGWIYEARKSRQGFLMSPQGMADGDIFSARLMRSSLVPRVHPGRGLVIDPGGGQVQVQVPLVE</sequence>
<dbReference type="PROSITE" id="PS50901">
    <property type="entry name" value="FTSK"/>
    <property type="match status" value="2"/>
</dbReference>
<dbReference type="Proteomes" id="UP000291189">
    <property type="component" value="Unassembled WGS sequence"/>
</dbReference>
<dbReference type="Gene3D" id="3.40.50.300">
    <property type="entry name" value="P-loop containing nucleotide triphosphate hydrolases"/>
    <property type="match status" value="4"/>
</dbReference>
<feature type="binding site" evidence="3">
    <location>
        <begin position="986"/>
        <end position="993"/>
    </location>
    <ligand>
        <name>ATP</name>
        <dbReference type="ChEBI" id="CHEBI:30616"/>
    </ligand>
</feature>
<dbReference type="RefSeq" id="WP_129986582.1">
    <property type="nucleotide sequence ID" value="NZ_SDPU01000020.1"/>
</dbReference>
<dbReference type="GO" id="GO:0051301">
    <property type="term" value="P:cell division"/>
    <property type="evidence" value="ECO:0007669"/>
    <property type="project" value="UniProtKB-KW"/>
</dbReference>
<dbReference type="CDD" id="cd01127">
    <property type="entry name" value="TrwB_TraG_TraD_VirD4"/>
    <property type="match status" value="1"/>
</dbReference>
<dbReference type="OrthoDB" id="9807790at2"/>
<dbReference type="EMBL" id="SDPU01000020">
    <property type="protein sequence ID" value="RYU12763.1"/>
    <property type="molecule type" value="Genomic_DNA"/>
</dbReference>
<evidence type="ECO:0000313" key="7">
    <source>
        <dbReference type="Proteomes" id="UP000291189"/>
    </source>
</evidence>
<dbReference type="SUPFAM" id="SSF52540">
    <property type="entry name" value="P-loop containing nucleoside triphosphate hydrolases"/>
    <property type="match status" value="3"/>
</dbReference>
<keyword evidence="1 3" id="KW-0547">Nucleotide-binding</keyword>
<gene>
    <name evidence="6" type="ORF">ETU37_07250</name>
</gene>
<dbReference type="PANTHER" id="PTHR22683">
    <property type="entry name" value="SPORULATION PROTEIN RELATED"/>
    <property type="match status" value="1"/>
</dbReference>
<dbReference type="Pfam" id="PF13604">
    <property type="entry name" value="AAA_30"/>
    <property type="match status" value="1"/>
</dbReference>
<keyword evidence="2 3" id="KW-0067">ATP-binding</keyword>
<protein>
    <submittedName>
        <fullName evidence="6">Cell division protein FtsK</fullName>
    </submittedName>
</protein>
<dbReference type="InterPro" id="IPR050206">
    <property type="entry name" value="FtsK/SpoIIIE/SftA"/>
</dbReference>
<comment type="caution">
    <text evidence="6">The sequence shown here is derived from an EMBL/GenBank/DDBJ whole genome shotgun (WGS) entry which is preliminary data.</text>
</comment>
<keyword evidence="6" id="KW-0131">Cell cycle</keyword>
<accession>A0A4Q5J319</accession>
<evidence type="ECO:0000256" key="3">
    <source>
        <dbReference type="PROSITE-ProRule" id="PRU00289"/>
    </source>
</evidence>
<evidence type="ECO:0000256" key="4">
    <source>
        <dbReference type="SAM" id="MobiDB-lite"/>
    </source>
</evidence>
<feature type="compositionally biased region" description="Basic and acidic residues" evidence="4">
    <location>
        <begin position="862"/>
        <end position="871"/>
    </location>
</feature>
<dbReference type="GO" id="GO:0005524">
    <property type="term" value="F:ATP binding"/>
    <property type="evidence" value="ECO:0007669"/>
    <property type="project" value="UniProtKB-UniRule"/>
</dbReference>
<dbReference type="GO" id="GO:0003677">
    <property type="term" value="F:DNA binding"/>
    <property type="evidence" value="ECO:0007669"/>
    <property type="project" value="InterPro"/>
</dbReference>
<reference evidence="6 7" key="1">
    <citation type="submission" date="2019-01" db="EMBL/GenBank/DDBJ databases">
        <title>Nocardioides guangzhouensis sp. nov., an actinobacterium isolated from soil.</title>
        <authorList>
            <person name="Fu Y."/>
            <person name="Cai Y."/>
            <person name="Lin Z."/>
            <person name="Chen P."/>
        </authorList>
    </citation>
    <scope>NUCLEOTIDE SEQUENCE [LARGE SCALE GENOMIC DNA]</scope>
    <source>
        <strain evidence="6 7">NBRC 105384</strain>
    </source>
</reference>
<keyword evidence="7" id="KW-1185">Reference proteome</keyword>
<dbReference type="PANTHER" id="PTHR22683:SF1">
    <property type="entry name" value="TYPE VII SECRETION SYSTEM PROTEIN ESSC"/>
    <property type="match status" value="1"/>
</dbReference>
<organism evidence="6 7">
    <name type="scientific">Nocardioides iriomotensis</name>
    <dbReference type="NCBI Taxonomy" id="715784"/>
    <lineage>
        <taxon>Bacteria</taxon>
        <taxon>Bacillati</taxon>
        <taxon>Actinomycetota</taxon>
        <taxon>Actinomycetes</taxon>
        <taxon>Propionibacteriales</taxon>
        <taxon>Nocardioidaceae</taxon>
        <taxon>Nocardioides</taxon>
    </lineage>
</organism>
<feature type="domain" description="FtsK" evidence="5">
    <location>
        <begin position="629"/>
        <end position="821"/>
    </location>
</feature>
<evidence type="ECO:0000256" key="1">
    <source>
        <dbReference type="ARBA" id="ARBA00022741"/>
    </source>
</evidence>
<dbReference type="SMART" id="SM00382">
    <property type="entry name" value="AAA"/>
    <property type="match status" value="3"/>
</dbReference>
<dbReference type="InterPro" id="IPR003593">
    <property type="entry name" value="AAA+_ATPase"/>
</dbReference>
<evidence type="ECO:0000259" key="5">
    <source>
        <dbReference type="PROSITE" id="PS50901"/>
    </source>
</evidence>
<evidence type="ECO:0000256" key="2">
    <source>
        <dbReference type="ARBA" id="ARBA00022840"/>
    </source>
</evidence>
<proteinExistence type="predicted"/>
<feature type="region of interest" description="Disordered" evidence="4">
    <location>
        <begin position="852"/>
        <end position="871"/>
    </location>
</feature>
<feature type="domain" description="FtsK" evidence="5">
    <location>
        <begin position="969"/>
        <end position="1163"/>
    </location>
</feature>
<keyword evidence="6" id="KW-0132">Cell division</keyword>
<dbReference type="InterPro" id="IPR027417">
    <property type="entry name" value="P-loop_NTPase"/>
</dbReference>
<feature type="binding site" evidence="3">
    <location>
        <begin position="647"/>
        <end position="654"/>
    </location>
    <ligand>
        <name>ATP</name>
        <dbReference type="ChEBI" id="CHEBI:30616"/>
    </ligand>
</feature>
<dbReference type="InterPro" id="IPR002543">
    <property type="entry name" value="FtsK_dom"/>
</dbReference>
<dbReference type="Pfam" id="PF01580">
    <property type="entry name" value="FtsK_SpoIIIE"/>
    <property type="match status" value="2"/>
</dbReference>
<name>A0A4Q5J319_9ACTN</name>
<evidence type="ECO:0000313" key="6">
    <source>
        <dbReference type="EMBL" id="RYU12763.1"/>
    </source>
</evidence>